<dbReference type="InterPro" id="IPR000182">
    <property type="entry name" value="GNAT_dom"/>
</dbReference>
<dbReference type="Pfam" id="PF00583">
    <property type="entry name" value="Acetyltransf_1"/>
    <property type="match status" value="1"/>
</dbReference>
<evidence type="ECO:0000313" key="2">
    <source>
        <dbReference type="EMBL" id="OAF58674.1"/>
    </source>
</evidence>
<organism evidence="2">
    <name type="scientific">Pseudogymnoascus destructans</name>
    <dbReference type="NCBI Taxonomy" id="655981"/>
    <lineage>
        <taxon>Eukaryota</taxon>
        <taxon>Fungi</taxon>
        <taxon>Dikarya</taxon>
        <taxon>Ascomycota</taxon>
        <taxon>Pezizomycotina</taxon>
        <taxon>Leotiomycetes</taxon>
        <taxon>Thelebolales</taxon>
        <taxon>Thelebolaceae</taxon>
        <taxon>Pseudogymnoascus</taxon>
    </lineage>
</organism>
<evidence type="ECO:0000259" key="1">
    <source>
        <dbReference type="Pfam" id="PF00583"/>
    </source>
</evidence>
<dbReference type="EMBL" id="KV441396">
    <property type="protein sequence ID" value="OAF58674.1"/>
    <property type="molecule type" value="Genomic_DNA"/>
</dbReference>
<dbReference type="GO" id="GO:0016747">
    <property type="term" value="F:acyltransferase activity, transferring groups other than amino-acyl groups"/>
    <property type="evidence" value="ECO:0007669"/>
    <property type="project" value="InterPro"/>
</dbReference>
<dbReference type="SUPFAM" id="SSF55729">
    <property type="entry name" value="Acyl-CoA N-acyltransferases (Nat)"/>
    <property type="match status" value="1"/>
</dbReference>
<protein>
    <recommendedName>
        <fullName evidence="1">N-acetyltransferase domain-containing protein</fullName>
    </recommendedName>
</protein>
<dbReference type="RefSeq" id="XP_024323958.1">
    <property type="nucleotide sequence ID" value="XM_024468537.1"/>
</dbReference>
<sequence>MSASKTEWYKDQFLISTSQDLLQIDVITKAFNADYMYWTNGMPEDRMKKMLSKSLCFGVYMLPESSSDIAGRGSLTQIGLGRLVTDESSFAYLTDVFIIPEHQASGLGRWLMECINETLDSWPDLRRAMLFTKGEPRIKFYKKTMEMAVFEPTANGLVIMHKDGRGSPYKEV</sequence>
<dbReference type="OrthoDB" id="10039976at2759"/>
<proteinExistence type="predicted"/>
<dbReference type="eggNOG" id="ENOG502SYW6">
    <property type="taxonomic scope" value="Eukaryota"/>
</dbReference>
<dbReference type="GeneID" id="36287979"/>
<accession>A0A177ABW8</accession>
<dbReference type="InterPro" id="IPR053144">
    <property type="entry name" value="Acetyltransferase_Butenolide"/>
</dbReference>
<feature type="domain" description="N-acetyltransferase" evidence="1">
    <location>
        <begin position="67"/>
        <end position="143"/>
    </location>
</feature>
<reference evidence="2" key="1">
    <citation type="submission" date="2016-03" db="EMBL/GenBank/DDBJ databases">
        <title>Updated assembly of Pseudogymnoascus destructans, the fungus causing white-nose syndrome of bats.</title>
        <authorList>
            <person name="Palmer J.M."/>
            <person name="Drees K.P."/>
            <person name="Foster J.T."/>
            <person name="Lindner D.L."/>
        </authorList>
    </citation>
    <scope>NUCLEOTIDE SEQUENCE [LARGE SCALE GENOMIC DNA]</scope>
    <source>
        <strain evidence="2">20631-21</strain>
    </source>
</reference>
<dbReference type="VEuPathDB" id="FungiDB:GMDG_08589"/>
<gene>
    <name evidence="2" type="ORF">VC83_04911</name>
</gene>
<dbReference type="PANTHER" id="PTHR43233">
    <property type="entry name" value="FAMILY N-ACETYLTRANSFERASE, PUTATIVE (AFU_ORTHOLOGUE AFUA_6G03350)-RELATED"/>
    <property type="match status" value="1"/>
</dbReference>
<dbReference type="AlphaFoldDB" id="A0A177ABW8"/>
<dbReference type="Gene3D" id="3.40.630.30">
    <property type="match status" value="1"/>
</dbReference>
<dbReference type="PANTHER" id="PTHR43233:SF1">
    <property type="entry name" value="FAMILY N-ACETYLTRANSFERASE, PUTATIVE (AFU_ORTHOLOGUE AFUA_6G03350)-RELATED"/>
    <property type="match status" value="1"/>
</dbReference>
<dbReference type="InterPro" id="IPR016181">
    <property type="entry name" value="Acyl_CoA_acyltransferase"/>
</dbReference>
<name>A0A177ABW8_9PEZI</name>
<dbReference type="CDD" id="cd04301">
    <property type="entry name" value="NAT_SF"/>
    <property type="match status" value="1"/>
</dbReference>
<dbReference type="Proteomes" id="UP000077154">
    <property type="component" value="Unassembled WGS sequence"/>
</dbReference>